<accession>A0A2I1P7S3</accession>
<gene>
    <name evidence="2" type="ORF">CYJ76_11865</name>
</gene>
<dbReference type="Pfam" id="PF05272">
    <property type="entry name" value="VapE-like_dom"/>
    <property type="match status" value="1"/>
</dbReference>
<feature type="non-terminal residue" evidence="2">
    <location>
        <position position="1"/>
    </location>
</feature>
<feature type="domain" description="Virulence-associated protein E-like" evidence="1">
    <location>
        <begin position="1"/>
        <end position="60"/>
    </location>
</feature>
<evidence type="ECO:0000313" key="3">
    <source>
        <dbReference type="Proteomes" id="UP000234206"/>
    </source>
</evidence>
<proteinExistence type="predicted"/>
<comment type="caution">
    <text evidence="2">The sequence shown here is derived from an EMBL/GenBank/DDBJ whole genome shotgun (WGS) entry which is preliminary data.</text>
</comment>
<evidence type="ECO:0000313" key="2">
    <source>
        <dbReference type="EMBL" id="PKZ40677.1"/>
    </source>
</evidence>
<dbReference type="EMBL" id="PKIZ01000135">
    <property type="protein sequence ID" value="PKZ40677.1"/>
    <property type="molecule type" value="Genomic_DNA"/>
</dbReference>
<keyword evidence="3" id="KW-1185">Reference proteome</keyword>
<dbReference type="OrthoDB" id="9763644at2"/>
<reference evidence="2 3" key="1">
    <citation type="submission" date="2017-12" db="EMBL/GenBank/DDBJ databases">
        <title>Phylogenetic diversity of female urinary microbiome.</title>
        <authorList>
            <person name="Thomas-White K."/>
            <person name="Wolfe A.J."/>
        </authorList>
    </citation>
    <scope>NUCLEOTIDE SEQUENCE [LARGE SCALE GENOMIC DNA]</scope>
    <source>
        <strain evidence="2 3">UMB1298</strain>
    </source>
</reference>
<name>A0A2I1P7S3_9MICO</name>
<evidence type="ECO:0000259" key="1">
    <source>
        <dbReference type="Pfam" id="PF05272"/>
    </source>
</evidence>
<dbReference type="InterPro" id="IPR007936">
    <property type="entry name" value="VapE-like_dom"/>
</dbReference>
<sequence>TGNRRFWPVRVTGSGRLKAWSMTSETIQQIWAEVMGCYEAGEALHLTGEIAEQAQQHQDAAIETDDRRRS</sequence>
<dbReference type="AlphaFoldDB" id="A0A2I1P7S3"/>
<dbReference type="RefSeq" id="WP_144043117.1">
    <property type="nucleotide sequence ID" value="NZ_PKIZ01000135.1"/>
</dbReference>
<protein>
    <recommendedName>
        <fullName evidence="1">Virulence-associated protein E-like domain-containing protein</fullName>
    </recommendedName>
</protein>
<organism evidence="2 3">
    <name type="scientific">Kytococcus schroeteri</name>
    <dbReference type="NCBI Taxonomy" id="138300"/>
    <lineage>
        <taxon>Bacteria</taxon>
        <taxon>Bacillati</taxon>
        <taxon>Actinomycetota</taxon>
        <taxon>Actinomycetes</taxon>
        <taxon>Micrococcales</taxon>
        <taxon>Kytococcaceae</taxon>
        <taxon>Kytococcus</taxon>
    </lineage>
</organism>
<dbReference type="Proteomes" id="UP000234206">
    <property type="component" value="Unassembled WGS sequence"/>
</dbReference>